<dbReference type="GO" id="GO:0005886">
    <property type="term" value="C:plasma membrane"/>
    <property type="evidence" value="ECO:0007669"/>
    <property type="project" value="UniProtKB-SubCell"/>
</dbReference>
<dbReference type="SUPFAM" id="SSF53850">
    <property type="entry name" value="Periplasmic binding protein-like II"/>
    <property type="match status" value="1"/>
</dbReference>
<dbReference type="GO" id="GO:0015276">
    <property type="term" value="F:ligand-gated monoatomic ion channel activity"/>
    <property type="evidence" value="ECO:0007669"/>
    <property type="project" value="InterPro"/>
</dbReference>
<evidence type="ECO:0000256" key="8">
    <source>
        <dbReference type="ARBA" id="ARBA00023170"/>
    </source>
</evidence>
<dbReference type="PANTHER" id="PTHR42643:SF30">
    <property type="entry name" value="IONOTROPIC RECEPTOR 40A-RELATED"/>
    <property type="match status" value="1"/>
</dbReference>
<dbReference type="Pfam" id="PF10613">
    <property type="entry name" value="Lig_chan-Glu_bd"/>
    <property type="match status" value="1"/>
</dbReference>
<keyword evidence="11" id="KW-0407">Ion channel</keyword>
<keyword evidence="6" id="KW-0406">Ion transport</keyword>
<keyword evidence="9" id="KW-0325">Glycoprotein</keyword>
<keyword evidence="2" id="KW-0813">Transport</keyword>
<dbReference type="InterPro" id="IPR019594">
    <property type="entry name" value="Glu/Gly-bd"/>
</dbReference>
<dbReference type="AlphaFoldDB" id="A0A240PMM0"/>
<dbReference type="VEuPathDB" id="VectorBase:AATE021789"/>
<accession>A0A240PMM0</accession>
<evidence type="ECO:0000256" key="11">
    <source>
        <dbReference type="ARBA" id="ARBA00023303"/>
    </source>
</evidence>
<keyword evidence="8" id="KW-0675">Receptor</keyword>
<dbReference type="EnsemblMetazoa" id="AATE021789-RA">
    <property type="protein sequence ID" value="AATE021789-PA.1"/>
    <property type="gene ID" value="AATE021789"/>
</dbReference>
<dbReference type="Gene3D" id="3.40.190.10">
    <property type="entry name" value="Periplasmic binding protein-like II"/>
    <property type="match status" value="1"/>
</dbReference>
<evidence type="ECO:0000259" key="13">
    <source>
        <dbReference type="Pfam" id="PF24061"/>
    </source>
</evidence>
<keyword evidence="7" id="KW-0472">Membrane</keyword>
<evidence type="ECO:0000256" key="1">
    <source>
        <dbReference type="ARBA" id="ARBA00004651"/>
    </source>
</evidence>
<keyword evidence="3" id="KW-1003">Cell membrane</keyword>
<feature type="domain" description="Ionotropic glutamate receptor L-glutamate and glycine-binding" evidence="12">
    <location>
        <begin position="227"/>
        <end position="316"/>
    </location>
</feature>
<sequence length="629" mass="71319">MQVTRPSALGWILWLVLVSSGPARGLPWEEGAPASSGRTPLTDVVGLILHTHFQQPYTTTHVVVRSQSEDGRRVLLEMITALLADHVRGQLVVQFDGDQRRVHAPWQRRWTHTLLLAEGYGALRTMFEQLTLDRYDFAGYYLIVLTGSGTTLATVDRIFHDLWQRQIVNVIVAYGAGVVQLWTYYPYSPGLCRVPKPHLVLTWPNDTLLYGIDFFPRKNAHFHGCPLRVGTFETRPFTILMGTAAAPGLAGIEGDLLASVAQKLRFTVSLRVPPHAQQWGLAAFENSTGMMRMIYSEEVDLGIGCLGVSSERTAMLKPGKVHFTTELVVVVPPGRPYTSFEKLFQPFRPLLWGAILAYGALGLLALVASRRRLTVRRYLVGRGVQWPGLNMLRLLFGSPLPRTPTANFPRTLLLLWMQFCFVLQIVYQGALFTFLQRATHYPPMATLDEIDRAGVRYHITESARRFFEPFPQRLARLQFFPPGHDAIAARLRWVGRHPHDPDVTMCTRDHVAYYNRLHRRRLWIAREPMALYTVTVLYPKQSMLTTSFDDHIERIESSGLIKYWASRYSNYHFFGPAQSPDGQSSPDAPISMRQLRGAFQLLLCLLTASGVVLLLEIYWVRRRTPPGSS</sequence>
<evidence type="ECO:0000256" key="5">
    <source>
        <dbReference type="ARBA" id="ARBA00022989"/>
    </source>
</evidence>
<dbReference type="InterPro" id="IPR052192">
    <property type="entry name" value="Insect_Ionotropic_Sensory_Rcpt"/>
</dbReference>
<evidence type="ECO:0000256" key="4">
    <source>
        <dbReference type="ARBA" id="ARBA00022692"/>
    </source>
</evidence>
<evidence type="ECO:0000256" key="6">
    <source>
        <dbReference type="ARBA" id="ARBA00023065"/>
    </source>
</evidence>
<feature type="domain" description="Putative ionotropic receptor ligand binding" evidence="13">
    <location>
        <begin position="38"/>
        <end position="218"/>
    </location>
</feature>
<name>A0A240PMM0_ANOAO</name>
<keyword evidence="10" id="KW-1071">Ligand-gated ion channel</keyword>
<evidence type="ECO:0000256" key="10">
    <source>
        <dbReference type="ARBA" id="ARBA00023286"/>
    </source>
</evidence>
<evidence type="ECO:0000256" key="9">
    <source>
        <dbReference type="ARBA" id="ARBA00023180"/>
    </source>
</evidence>
<dbReference type="PANTHER" id="PTHR42643">
    <property type="entry name" value="IONOTROPIC RECEPTOR 20A-RELATED"/>
    <property type="match status" value="1"/>
</dbReference>
<reference evidence="14" key="1">
    <citation type="submission" date="2022-08" db="UniProtKB">
        <authorList>
            <consortium name="EnsemblMetazoa"/>
        </authorList>
    </citation>
    <scope>IDENTIFICATION</scope>
    <source>
        <strain evidence="14">EBRO</strain>
    </source>
</reference>
<evidence type="ECO:0000256" key="2">
    <source>
        <dbReference type="ARBA" id="ARBA00022448"/>
    </source>
</evidence>
<keyword evidence="4" id="KW-0812">Transmembrane</keyword>
<keyword evidence="5" id="KW-1133">Transmembrane helix</keyword>
<evidence type="ECO:0000259" key="12">
    <source>
        <dbReference type="Pfam" id="PF10613"/>
    </source>
</evidence>
<proteinExistence type="predicted"/>
<dbReference type="STRING" id="41427.A0A240PMM0"/>
<evidence type="ECO:0000313" key="14">
    <source>
        <dbReference type="EnsemblMetazoa" id="AATE021789-PA.1"/>
    </source>
</evidence>
<dbReference type="InterPro" id="IPR056198">
    <property type="entry name" value="LBD_receptor"/>
</dbReference>
<protein>
    <submittedName>
        <fullName evidence="14">Uncharacterized protein</fullName>
    </submittedName>
</protein>
<evidence type="ECO:0000256" key="7">
    <source>
        <dbReference type="ARBA" id="ARBA00023136"/>
    </source>
</evidence>
<organism evidence="14">
    <name type="scientific">Anopheles atroparvus</name>
    <name type="common">European mosquito</name>
    <dbReference type="NCBI Taxonomy" id="41427"/>
    <lineage>
        <taxon>Eukaryota</taxon>
        <taxon>Metazoa</taxon>
        <taxon>Ecdysozoa</taxon>
        <taxon>Arthropoda</taxon>
        <taxon>Hexapoda</taxon>
        <taxon>Insecta</taxon>
        <taxon>Pterygota</taxon>
        <taxon>Neoptera</taxon>
        <taxon>Endopterygota</taxon>
        <taxon>Diptera</taxon>
        <taxon>Nematocera</taxon>
        <taxon>Culicoidea</taxon>
        <taxon>Culicidae</taxon>
        <taxon>Anophelinae</taxon>
        <taxon>Anopheles</taxon>
    </lineage>
</organism>
<dbReference type="Pfam" id="PF24061">
    <property type="entry name" value="LBD_receptor"/>
    <property type="match status" value="1"/>
</dbReference>
<comment type="subcellular location">
    <subcellularLocation>
        <location evidence="1">Cell membrane</location>
        <topology evidence="1">Multi-pass membrane protein</topology>
    </subcellularLocation>
</comment>
<evidence type="ECO:0000256" key="3">
    <source>
        <dbReference type="ARBA" id="ARBA00022475"/>
    </source>
</evidence>